<dbReference type="SUPFAM" id="SSF49870">
    <property type="entry name" value="Osmotin, thaumatin-like protein"/>
    <property type="match status" value="1"/>
</dbReference>
<proteinExistence type="inferred from homology"/>
<evidence type="ECO:0000313" key="3">
    <source>
        <dbReference type="Proteomes" id="UP000594261"/>
    </source>
</evidence>
<evidence type="ECO:0000256" key="1">
    <source>
        <dbReference type="ARBA" id="ARBA00010607"/>
    </source>
</evidence>
<comment type="similarity">
    <text evidence="1">Belongs to the thaumatin family.</text>
</comment>
<dbReference type="Gene3D" id="2.60.110.10">
    <property type="entry name" value="Thaumatin"/>
    <property type="match status" value="1"/>
</dbReference>
<dbReference type="InterPro" id="IPR001938">
    <property type="entry name" value="Thaumatin"/>
</dbReference>
<dbReference type="InterPro" id="IPR037176">
    <property type="entry name" value="Osmotin/thaumatin-like_sf"/>
</dbReference>
<reference evidence="2" key="2">
    <citation type="submission" date="2021-01" db="UniProtKB">
        <authorList>
            <consortium name="EnsemblPlants"/>
        </authorList>
    </citation>
    <scope>IDENTIFICATION</scope>
</reference>
<dbReference type="InParanoid" id="A0A7N2LSI2"/>
<reference evidence="2 3" key="1">
    <citation type="journal article" date="2016" name="G3 (Bethesda)">
        <title>First Draft Assembly and Annotation of the Genome of a California Endemic Oak Quercus lobata Nee (Fagaceae).</title>
        <authorList>
            <person name="Sork V.L."/>
            <person name="Fitz-Gibbon S.T."/>
            <person name="Puiu D."/>
            <person name="Crepeau M."/>
            <person name="Gugger P.F."/>
            <person name="Sherman R."/>
            <person name="Stevens K."/>
            <person name="Langley C.H."/>
            <person name="Pellegrini M."/>
            <person name="Salzberg S.L."/>
        </authorList>
    </citation>
    <scope>NUCLEOTIDE SEQUENCE [LARGE SCALE GENOMIC DNA]</scope>
    <source>
        <strain evidence="2 3">cv. SW786</strain>
    </source>
</reference>
<dbReference type="EnsemblPlants" id="QL05p079360:mrna">
    <property type="protein sequence ID" value="QL05p079360:mrna"/>
    <property type="gene ID" value="QL05p079360"/>
</dbReference>
<protein>
    <recommendedName>
        <fullName evidence="4">Thaumatin-like protein</fullName>
    </recommendedName>
</protein>
<evidence type="ECO:0008006" key="4">
    <source>
        <dbReference type="Google" id="ProtNLM"/>
    </source>
</evidence>
<dbReference type="PANTHER" id="PTHR31048">
    <property type="entry name" value="OS03G0233200 PROTEIN"/>
    <property type="match status" value="1"/>
</dbReference>
<dbReference type="SMART" id="SM00205">
    <property type="entry name" value="THN"/>
    <property type="match status" value="1"/>
</dbReference>
<dbReference type="EMBL" id="LRBV02000005">
    <property type="status" value="NOT_ANNOTATED_CDS"/>
    <property type="molecule type" value="Genomic_DNA"/>
</dbReference>
<dbReference type="PROSITE" id="PS51367">
    <property type="entry name" value="THAUMATIN_2"/>
    <property type="match status" value="1"/>
</dbReference>
<dbReference type="Pfam" id="PF00314">
    <property type="entry name" value="Thaumatin"/>
    <property type="match status" value="1"/>
</dbReference>
<organism evidence="2 3">
    <name type="scientific">Quercus lobata</name>
    <name type="common">Valley oak</name>
    <dbReference type="NCBI Taxonomy" id="97700"/>
    <lineage>
        <taxon>Eukaryota</taxon>
        <taxon>Viridiplantae</taxon>
        <taxon>Streptophyta</taxon>
        <taxon>Embryophyta</taxon>
        <taxon>Tracheophyta</taxon>
        <taxon>Spermatophyta</taxon>
        <taxon>Magnoliopsida</taxon>
        <taxon>eudicotyledons</taxon>
        <taxon>Gunneridae</taxon>
        <taxon>Pentapetalae</taxon>
        <taxon>rosids</taxon>
        <taxon>fabids</taxon>
        <taxon>Fagales</taxon>
        <taxon>Fagaceae</taxon>
        <taxon>Quercus</taxon>
    </lineage>
</organism>
<dbReference type="Gramene" id="QL05p079360:mrna">
    <property type="protein sequence ID" value="QL05p079360:mrna"/>
    <property type="gene ID" value="QL05p079360"/>
</dbReference>
<dbReference type="AlphaFoldDB" id="A0A7N2LSI2"/>
<keyword evidence="3" id="KW-1185">Reference proteome</keyword>
<dbReference type="Proteomes" id="UP000594261">
    <property type="component" value="Chromosome 5"/>
</dbReference>
<evidence type="ECO:0000313" key="2">
    <source>
        <dbReference type="EnsemblPlants" id="QL05p079360:mrna"/>
    </source>
</evidence>
<name>A0A7N2LSI2_QUELO</name>
<accession>A0A7N2LSI2</accession>
<sequence length="268" mass="28687">MSPKADNIYTVGTGSLQMIETFFSTSLCFGREQNCEGHEPQSGQYLNSWDRVVTTQSPVSTTNHSLPLLRLKCTQPVWPGIQPGAGKPILARGGFKLQPSKAYSLHLTALWSGRGLCATGHCGGSLFCNGLGGTPPATLAEKTLGNEQDFNAVSLVDGYNLAISITTIKGSGKCSYAGCVSDLHDVPSWTSNQKQASNGAIPGTNNRASRSKNKLLDRIVAVDADFDASARPLLWIPISTLRPDWKKAVDADDSSDEENERAVELFGV</sequence>